<proteinExistence type="predicted"/>
<accession>A0ABW5DQU7</accession>
<keyword evidence="3" id="KW-0804">Transcription</keyword>
<dbReference type="InterPro" id="IPR012318">
    <property type="entry name" value="HTH_CRP"/>
</dbReference>
<dbReference type="InterPro" id="IPR036390">
    <property type="entry name" value="WH_DNA-bd_sf"/>
</dbReference>
<organism evidence="6 7">
    <name type="scientific">Lacibacterium aquatile</name>
    <dbReference type="NCBI Taxonomy" id="1168082"/>
    <lineage>
        <taxon>Bacteria</taxon>
        <taxon>Pseudomonadati</taxon>
        <taxon>Pseudomonadota</taxon>
        <taxon>Alphaproteobacteria</taxon>
        <taxon>Rhodospirillales</taxon>
        <taxon>Rhodospirillaceae</taxon>
    </lineage>
</organism>
<dbReference type="Proteomes" id="UP001597295">
    <property type="component" value="Unassembled WGS sequence"/>
</dbReference>
<feature type="domain" description="Cyclic nucleotide-binding" evidence="4">
    <location>
        <begin position="1"/>
        <end position="53"/>
    </location>
</feature>
<dbReference type="PROSITE" id="PS50042">
    <property type="entry name" value="CNMP_BINDING_3"/>
    <property type="match status" value="1"/>
</dbReference>
<evidence type="ECO:0000256" key="1">
    <source>
        <dbReference type="ARBA" id="ARBA00023015"/>
    </source>
</evidence>
<dbReference type="CDD" id="cd00092">
    <property type="entry name" value="HTH_CRP"/>
    <property type="match status" value="1"/>
</dbReference>
<dbReference type="Gene3D" id="1.10.10.10">
    <property type="entry name" value="Winged helix-like DNA-binding domain superfamily/Winged helix DNA-binding domain"/>
    <property type="match status" value="1"/>
</dbReference>
<dbReference type="SMART" id="SM00100">
    <property type="entry name" value="cNMP"/>
    <property type="match status" value="1"/>
</dbReference>
<dbReference type="EMBL" id="JBHUIP010000006">
    <property type="protein sequence ID" value="MFD2262938.1"/>
    <property type="molecule type" value="Genomic_DNA"/>
</dbReference>
<dbReference type="InterPro" id="IPR036388">
    <property type="entry name" value="WH-like_DNA-bd_sf"/>
</dbReference>
<dbReference type="InterPro" id="IPR000595">
    <property type="entry name" value="cNMP-bd_dom"/>
</dbReference>
<dbReference type="InterPro" id="IPR018490">
    <property type="entry name" value="cNMP-bd_dom_sf"/>
</dbReference>
<feature type="domain" description="HTH crp-type" evidence="5">
    <location>
        <begin position="115"/>
        <end position="189"/>
    </location>
</feature>
<dbReference type="CDD" id="cd00038">
    <property type="entry name" value="CAP_ED"/>
    <property type="match status" value="1"/>
</dbReference>
<keyword evidence="2" id="KW-0238">DNA-binding</keyword>
<evidence type="ECO:0000313" key="7">
    <source>
        <dbReference type="Proteomes" id="UP001597295"/>
    </source>
</evidence>
<gene>
    <name evidence="6" type="ORF">ACFSM5_08575</name>
</gene>
<dbReference type="PANTHER" id="PTHR24567:SF75">
    <property type="entry name" value="FUMARATE AND NITRATE REDUCTION REGULATORY PROTEIN"/>
    <property type="match status" value="1"/>
</dbReference>
<comment type="caution">
    <text evidence="6">The sequence shown here is derived from an EMBL/GenBank/DDBJ whole genome shotgun (WGS) entry which is preliminary data.</text>
</comment>
<dbReference type="Pfam" id="PF13545">
    <property type="entry name" value="HTH_Crp_2"/>
    <property type="match status" value="1"/>
</dbReference>
<dbReference type="SUPFAM" id="SSF46785">
    <property type="entry name" value="Winged helix' DNA-binding domain"/>
    <property type="match status" value="1"/>
</dbReference>
<evidence type="ECO:0000313" key="6">
    <source>
        <dbReference type="EMBL" id="MFD2262938.1"/>
    </source>
</evidence>
<sequence length="200" mass="22241">MDVKLSAGSTLFIEGDKADHLYNISHGCIRIHKLLPDGRRQVIGFLTTGDFLGFAVRDGYAYSAEAVTNTKLCGFSRVKLEHLLQAFPAMEKRLLGIAANELAVAQDQMLLLGRKTAAERLASFLIAFSDRLLKADLPISPIVLPMARSDISDYLGLTNETISRTFTRFRKLGLIELNNAETIYIRDMKRLRRVAGGEEP</sequence>
<name>A0ABW5DQU7_9PROT</name>
<dbReference type="PANTHER" id="PTHR24567">
    <property type="entry name" value="CRP FAMILY TRANSCRIPTIONAL REGULATORY PROTEIN"/>
    <property type="match status" value="1"/>
</dbReference>
<dbReference type="Gene3D" id="2.60.120.10">
    <property type="entry name" value="Jelly Rolls"/>
    <property type="match status" value="1"/>
</dbReference>
<dbReference type="PRINTS" id="PR00034">
    <property type="entry name" value="HTHCRP"/>
</dbReference>
<dbReference type="SUPFAM" id="SSF51206">
    <property type="entry name" value="cAMP-binding domain-like"/>
    <property type="match status" value="1"/>
</dbReference>
<dbReference type="InterPro" id="IPR050397">
    <property type="entry name" value="Env_Response_Regulators"/>
</dbReference>
<keyword evidence="1" id="KW-0805">Transcription regulation</keyword>
<evidence type="ECO:0000259" key="4">
    <source>
        <dbReference type="PROSITE" id="PS50042"/>
    </source>
</evidence>
<dbReference type="Pfam" id="PF00027">
    <property type="entry name" value="cNMP_binding"/>
    <property type="match status" value="1"/>
</dbReference>
<evidence type="ECO:0000256" key="3">
    <source>
        <dbReference type="ARBA" id="ARBA00023163"/>
    </source>
</evidence>
<evidence type="ECO:0000259" key="5">
    <source>
        <dbReference type="PROSITE" id="PS51063"/>
    </source>
</evidence>
<reference evidence="7" key="1">
    <citation type="journal article" date="2019" name="Int. J. Syst. Evol. Microbiol.">
        <title>The Global Catalogue of Microorganisms (GCM) 10K type strain sequencing project: providing services to taxonomists for standard genome sequencing and annotation.</title>
        <authorList>
            <consortium name="The Broad Institute Genomics Platform"/>
            <consortium name="The Broad Institute Genome Sequencing Center for Infectious Disease"/>
            <person name="Wu L."/>
            <person name="Ma J."/>
        </authorList>
    </citation>
    <scope>NUCLEOTIDE SEQUENCE [LARGE SCALE GENOMIC DNA]</scope>
    <source>
        <strain evidence="7">CGMCC 1.19062</strain>
    </source>
</reference>
<evidence type="ECO:0000256" key="2">
    <source>
        <dbReference type="ARBA" id="ARBA00023125"/>
    </source>
</evidence>
<dbReference type="SMART" id="SM00419">
    <property type="entry name" value="HTH_CRP"/>
    <property type="match status" value="1"/>
</dbReference>
<protein>
    <submittedName>
        <fullName evidence="6">Helix-turn-helix domain-containing protein</fullName>
    </submittedName>
</protein>
<dbReference type="RefSeq" id="WP_379875907.1">
    <property type="nucleotide sequence ID" value="NZ_JBHUIP010000006.1"/>
</dbReference>
<dbReference type="PROSITE" id="PS51063">
    <property type="entry name" value="HTH_CRP_2"/>
    <property type="match status" value="1"/>
</dbReference>
<keyword evidence="7" id="KW-1185">Reference proteome</keyword>
<dbReference type="InterPro" id="IPR014710">
    <property type="entry name" value="RmlC-like_jellyroll"/>
</dbReference>